<name>A0ABV9BW52_9ACTN</name>
<reference evidence="2" key="1">
    <citation type="journal article" date="2019" name="Int. J. Syst. Evol. Microbiol.">
        <title>The Global Catalogue of Microorganisms (GCM) 10K type strain sequencing project: providing services to taxonomists for standard genome sequencing and annotation.</title>
        <authorList>
            <consortium name="The Broad Institute Genomics Platform"/>
            <consortium name="The Broad Institute Genome Sequencing Center for Infectious Disease"/>
            <person name="Wu L."/>
            <person name="Ma J."/>
        </authorList>
    </citation>
    <scope>NUCLEOTIDE SEQUENCE [LARGE SCALE GENOMIC DNA]</scope>
    <source>
        <strain evidence="2">CECT 8064</strain>
    </source>
</reference>
<comment type="caution">
    <text evidence="1">The sequence shown here is derived from an EMBL/GenBank/DDBJ whole genome shotgun (WGS) entry which is preliminary data.</text>
</comment>
<dbReference type="Proteomes" id="UP001595990">
    <property type="component" value="Unassembled WGS sequence"/>
</dbReference>
<accession>A0ABV9BW52</accession>
<dbReference type="EMBL" id="JBHSFS010000050">
    <property type="protein sequence ID" value="MFC4518365.1"/>
    <property type="molecule type" value="Genomic_DNA"/>
</dbReference>
<gene>
    <name evidence="1" type="ORF">ACFPEN_36615</name>
</gene>
<proteinExistence type="predicted"/>
<evidence type="ECO:0000313" key="1">
    <source>
        <dbReference type="EMBL" id="MFC4518365.1"/>
    </source>
</evidence>
<protein>
    <submittedName>
        <fullName evidence="1">Uncharacterized protein</fullName>
    </submittedName>
</protein>
<sequence length="100" mass="11163">MSPFASLDDEADAVRLELPAPRFTHNPSHVLGSRVRTRGKELVPDGRTFGFGEEPDQEFRLCTLTVDAHLLDQSLGQSTGHVLRDGLKEPHHEVAEYRVC</sequence>
<dbReference type="RefSeq" id="WP_417924607.1">
    <property type="nucleotide sequence ID" value="NZ_JBHSFS010000050.1"/>
</dbReference>
<organism evidence="1 2">
    <name type="scientific">Streptomyces ehimensis</name>
    <dbReference type="NCBI Taxonomy" id="68195"/>
    <lineage>
        <taxon>Bacteria</taxon>
        <taxon>Bacillati</taxon>
        <taxon>Actinomycetota</taxon>
        <taxon>Actinomycetes</taxon>
        <taxon>Kitasatosporales</taxon>
        <taxon>Streptomycetaceae</taxon>
        <taxon>Streptomyces</taxon>
    </lineage>
</organism>
<keyword evidence="2" id="KW-1185">Reference proteome</keyword>
<evidence type="ECO:0000313" key="2">
    <source>
        <dbReference type="Proteomes" id="UP001595990"/>
    </source>
</evidence>